<keyword evidence="4" id="KW-1185">Reference proteome</keyword>
<feature type="region of interest" description="Disordered" evidence="1">
    <location>
        <begin position="24"/>
        <end position="45"/>
    </location>
</feature>
<comment type="caution">
    <text evidence="3">The sequence shown here is derived from an EMBL/GenBank/DDBJ whole genome shotgun (WGS) entry which is preliminary data.</text>
</comment>
<evidence type="ECO:0000256" key="1">
    <source>
        <dbReference type="SAM" id="MobiDB-lite"/>
    </source>
</evidence>
<evidence type="ECO:0000256" key="2">
    <source>
        <dbReference type="SAM" id="SignalP"/>
    </source>
</evidence>
<feature type="compositionally biased region" description="Polar residues" evidence="1">
    <location>
        <begin position="28"/>
        <end position="39"/>
    </location>
</feature>
<feature type="signal peptide" evidence="2">
    <location>
        <begin position="1"/>
        <end position="22"/>
    </location>
</feature>
<feature type="compositionally biased region" description="Low complexity" evidence="1">
    <location>
        <begin position="707"/>
        <end position="729"/>
    </location>
</feature>
<feature type="region of interest" description="Disordered" evidence="1">
    <location>
        <begin position="704"/>
        <end position="753"/>
    </location>
</feature>
<reference evidence="3 4" key="1">
    <citation type="submission" date="2020-08" db="EMBL/GenBank/DDBJ databases">
        <title>Sequencing the genomes of 1000 actinobacteria strains.</title>
        <authorList>
            <person name="Klenk H.-P."/>
        </authorList>
    </citation>
    <scope>NUCLEOTIDE SEQUENCE [LARGE SCALE GENOMIC DNA]</scope>
    <source>
        <strain evidence="3 4">DSM 45486</strain>
    </source>
</reference>
<dbReference type="EMBL" id="JACHMO010000001">
    <property type="protein sequence ID" value="MBB5805661.1"/>
    <property type="molecule type" value="Genomic_DNA"/>
</dbReference>
<proteinExistence type="predicted"/>
<keyword evidence="2" id="KW-0732">Signal</keyword>
<evidence type="ECO:0000313" key="3">
    <source>
        <dbReference type="EMBL" id="MBB5805661.1"/>
    </source>
</evidence>
<gene>
    <name evidence="3" type="ORF">F4560_005429</name>
</gene>
<sequence length="794" mass="83436">MKLIRLTLAALLVTAGIALVPAAPVGAQPSTSQPSTSEVTVPGRDKFPDLRVTVSHTRDLINQTVRVSWTGGRETGPVGRFATDYLQIMQCWGDDPKGPTREQCQFGGLEGQAGLGLGNFTKSRQIAYSDPKDPAETTPVPANGAAYAEFHSVKGQKTTSFGTFFDAGTTNEVPFAKTRADGTGEVDFEVQTALEAFGLGCGEVRASGPDQGKPRHCWLVVVPRGDTEVNGRKPGVDHTSNNLDSSPLSRTNWEQAVPIKLDFRPVGVACPIGAAERTLAGHEFVADAVGRWQPALCANGGTVFGFTRVPDRISRERLASAAPGMVFMTEPQPGTPERPVVHAPVAVSGLAIAFVMERQSRGPAVETDPAVWQRDGQLITELKLTPRLVAKLLTQSYRDAVPGKQPYLAKNHRRLNEDPEFLDLNPDFKTYGALMNTLDVLVPSVDLDMTATLWTWIDADPDARAFLNGTPDPAGMVVNQNYRGLSLPVQNFPKQDLSCQELPFPLGPDCALTARPLAADMHEGGRAISRGDTLGRSPTGLPDPADPTKPGYGKVPRQPAGERSLLALVDTATAARYGLHTAKLRNSAGNFVAPDDAGLRAAVGQLRATDVPGVGRANPTTKAADAYPLPAVTYAAAVPSAMTAAAGAEYAKFLRFAAGSGQTRGEGEGQLPLGYLPLPDVLRKPAIDAAGVIERDAGKAIVSPTQEEAAAAPVTTRPRATTRTAAPAAPAAPAPPPVAAAEPPPSATPVAQIENTPAGPVGWWLRNLLAGLLVVGGLATGAGPLLQRFGRGGS</sequence>
<accession>A0A7W9M358</accession>
<evidence type="ECO:0000313" key="4">
    <source>
        <dbReference type="Proteomes" id="UP000552097"/>
    </source>
</evidence>
<feature type="compositionally biased region" description="Polar residues" evidence="1">
    <location>
        <begin position="238"/>
        <end position="249"/>
    </location>
</feature>
<dbReference type="RefSeq" id="WP_184924329.1">
    <property type="nucleotide sequence ID" value="NZ_JACHMO010000001.1"/>
</dbReference>
<dbReference type="AlphaFoldDB" id="A0A7W9M358"/>
<feature type="chain" id="PRO_5039458818" evidence="2">
    <location>
        <begin position="23"/>
        <end position="794"/>
    </location>
</feature>
<feature type="compositionally biased region" description="Pro residues" evidence="1">
    <location>
        <begin position="730"/>
        <end position="747"/>
    </location>
</feature>
<organism evidence="3 4">
    <name type="scientific">Saccharothrix ecbatanensis</name>
    <dbReference type="NCBI Taxonomy" id="1105145"/>
    <lineage>
        <taxon>Bacteria</taxon>
        <taxon>Bacillati</taxon>
        <taxon>Actinomycetota</taxon>
        <taxon>Actinomycetes</taxon>
        <taxon>Pseudonocardiales</taxon>
        <taxon>Pseudonocardiaceae</taxon>
        <taxon>Saccharothrix</taxon>
    </lineage>
</organism>
<feature type="region of interest" description="Disordered" evidence="1">
    <location>
        <begin position="528"/>
        <end position="558"/>
    </location>
</feature>
<dbReference type="SUPFAM" id="SSF53850">
    <property type="entry name" value="Periplasmic binding protein-like II"/>
    <property type="match status" value="1"/>
</dbReference>
<name>A0A7W9M358_9PSEU</name>
<dbReference type="Gene3D" id="3.40.190.10">
    <property type="entry name" value="Periplasmic binding protein-like II"/>
    <property type="match status" value="2"/>
</dbReference>
<dbReference type="Proteomes" id="UP000552097">
    <property type="component" value="Unassembled WGS sequence"/>
</dbReference>
<protein>
    <submittedName>
        <fullName evidence="3">Uncharacterized protein</fullName>
    </submittedName>
</protein>
<feature type="region of interest" description="Disordered" evidence="1">
    <location>
        <begin position="229"/>
        <end position="249"/>
    </location>
</feature>